<dbReference type="AlphaFoldDB" id="E0Y1G0"/>
<sequence length="151" mass="17133">MLVPIIELASRETQPPAHIAALALGHISGCAVQFFQPENSWGFARFAKGQREYFFIELPERSDRSKFLPLLKGAEQDDQFFTLDANHTYISFRLYEDLHAVEFYGWHRPAAKQRLASAVESALKPHLAKHELNKMAVLIEVLKSLTKAAKP</sequence>
<dbReference type="EMBL" id="GU474942">
    <property type="protein sequence ID" value="ADI20501.1"/>
    <property type="molecule type" value="Genomic_DNA"/>
</dbReference>
<name>E0Y1G0_9PROT</name>
<proteinExistence type="predicted"/>
<protein>
    <submittedName>
        <fullName evidence="1">Uncharacterized protein</fullName>
    </submittedName>
</protein>
<organism evidence="1">
    <name type="scientific">uncultured alpha proteobacterium EB080_L58F04</name>
    <dbReference type="NCBI Taxonomy" id="710798"/>
    <lineage>
        <taxon>Bacteria</taxon>
        <taxon>Pseudomonadati</taxon>
        <taxon>Pseudomonadota</taxon>
        <taxon>Alphaproteobacteria</taxon>
        <taxon>environmental samples</taxon>
    </lineage>
</organism>
<accession>E0Y1G0</accession>
<evidence type="ECO:0000313" key="1">
    <source>
        <dbReference type="EMBL" id="ADI20501.1"/>
    </source>
</evidence>
<reference evidence="1" key="1">
    <citation type="journal article" date="2011" name="Environ. Microbiol.">
        <title>Time-series analyses of Monterey Bay coastal microbial picoplankton using a 'genome proxy' microarray.</title>
        <authorList>
            <person name="Rich V.I."/>
            <person name="Pham V.D."/>
            <person name="Eppley J."/>
            <person name="Shi Y."/>
            <person name="DeLong E.F."/>
        </authorList>
    </citation>
    <scope>NUCLEOTIDE SEQUENCE</scope>
</reference>